<reference evidence="1 2" key="1">
    <citation type="journal article" date="2014" name="BMC Genomics">
        <title>Oil accumulation mechanisms of the oleaginous microalga Chlorella protothecoides revealed through its genome, transcriptomes, and proteomes.</title>
        <authorList>
            <person name="Gao C."/>
            <person name="Wang Y."/>
            <person name="Shen Y."/>
            <person name="Yan D."/>
            <person name="He X."/>
            <person name="Dai J."/>
            <person name="Wu Q."/>
        </authorList>
    </citation>
    <scope>NUCLEOTIDE SEQUENCE [LARGE SCALE GENOMIC DNA]</scope>
    <source>
        <strain evidence="1 2">0710</strain>
    </source>
</reference>
<dbReference type="KEGG" id="apro:F751_6670"/>
<dbReference type="AlphaFoldDB" id="A0A087SLV9"/>
<evidence type="ECO:0000313" key="1">
    <source>
        <dbReference type="EMBL" id="KFM26713.1"/>
    </source>
</evidence>
<gene>
    <name evidence="1" type="ORF">F751_6670</name>
</gene>
<dbReference type="GeneID" id="23618061"/>
<keyword evidence="2" id="KW-1185">Reference proteome</keyword>
<organism evidence="1 2">
    <name type="scientific">Auxenochlorella protothecoides</name>
    <name type="common">Green microalga</name>
    <name type="synonym">Chlorella protothecoides</name>
    <dbReference type="NCBI Taxonomy" id="3075"/>
    <lineage>
        <taxon>Eukaryota</taxon>
        <taxon>Viridiplantae</taxon>
        <taxon>Chlorophyta</taxon>
        <taxon>core chlorophytes</taxon>
        <taxon>Trebouxiophyceae</taxon>
        <taxon>Chlorellales</taxon>
        <taxon>Chlorellaceae</taxon>
        <taxon>Auxenochlorella</taxon>
    </lineage>
</organism>
<dbReference type="Proteomes" id="UP000028924">
    <property type="component" value="Unassembled WGS sequence"/>
</dbReference>
<name>A0A087SLV9_AUXPR</name>
<sequence>MQTNRCSPGERSLRLRQWWTKARAGPGRQRHTRPRSSCCLPCPTASTGEGDVGG</sequence>
<dbReference type="EMBL" id="KL662130">
    <property type="protein sequence ID" value="KFM26713.1"/>
    <property type="molecule type" value="Genomic_DNA"/>
</dbReference>
<protein>
    <submittedName>
        <fullName evidence="1">Uncharacterized protein</fullName>
    </submittedName>
</protein>
<evidence type="ECO:0000313" key="2">
    <source>
        <dbReference type="Proteomes" id="UP000028924"/>
    </source>
</evidence>
<proteinExistence type="predicted"/>
<dbReference type="RefSeq" id="XP_011399651.1">
    <property type="nucleotide sequence ID" value="XM_011401349.1"/>
</dbReference>
<accession>A0A087SLV9</accession>